<proteinExistence type="inferred from homology"/>
<keyword evidence="9" id="KW-0482">Metalloprotease</keyword>
<dbReference type="EMBL" id="CP002216">
    <property type="protein sequence ID" value="ADQ04879.1"/>
    <property type="molecule type" value="Genomic_DNA"/>
</dbReference>
<evidence type="ECO:0000256" key="5">
    <source>
        <dbReference type="ARBA" id="ARBA00022438"/>
    </source>
</evidence>
<dbReference type="eggNOG" id="COG2309">
    <property type="taxonomic scope" value="Bacteria"/>
</dbReference>
<comment type="cofactor">
    <cofactor evidence="3">
        <name>Zn(2+)</name>
        <dbReference type="ChEBI" id="CHEBI:29105"/>
    </cofactor>
</comment>
<dbReference type="GO" id="GO:0008237">
    <property type="term" value="F:metallopeptidase activity"/>
    <property type="evidence" value="ECO:0007669"/>
    <property type="project" value="UniProtKB-KW"/>
</dbReference>
<keyword evidence="8" id="KW-0378">Hydrolase</keyword>
<dbReference type="GO" id="GO:0046872">
    <property type="term" value="F:metal ion binding"/>
    <property type="evidence" value="ECO:0007669"/>
    <property type="project" value="UniProtKB-KW"/>
</dbReference>
<dbReference type="PANTHER" id="PTHR34448:SF1">
    <property type="entry name" value="BLL6088 PROTEIN"/>
    <property type="match status" value="1"/>
</dbReference>
<dbReference type="AlphaFoldDB" id="E4Q2D7"/>
<evidence type="ECO:0000256" key="6">
    <source>
        <dbReference type="ARBA" id="ARBA00022670"/>
    </source>
</evidence>
<organism evidence="10 11">
    <name type="scientific">Caldicellulosiruptor owensensis (strain ATCC 700167 / DSM 13100 / OL)</name>
    <dbReference type="NCBI Taxonomy" id="632518"/>
    <lineage>
        <taxon>Bacteria</taxon>
        <taxon>Bacillati</taxon>
        <taxon>Bacillota</taxon>
        <taxon>Bacillota incertae sedis</taxon>
        <taxon>Caldicellulosiruptorales</taxon>
        <taxon>Caldicellulosiruptoraceae</taxon>
        <taxon>Caldicellulosiruptor</taxon>
    </lineage>
</organism>
<evidence type="ECO:0000256" key="4">
    <source>
        <dbReference type="ARBA" id="ARBA00008236"/>
    </source>
</evidence>
<keyword evidence="6" id="KW-0645">Protease</keyword>
<accession>E4Q2D7</accession>
<keyword evidence="11" id="KW-1185">Reference proteome</keyword>
<dbReference type="SUPFAM" id="SSF144052">
    <property type="entry name" value="Thermophilic metalloprotease-like"/>
    <property type="match status" value="1"/>
</dbReference>
<dbReference type="GO" id="GO:0006508">
    <property type="term" value="P:proteolysis"/>
    <property type="evidence" value="ECO:0007669"/>
    <property type="project" value="UniProtKB-KW"/>
</dbReference>
<dbReference type="Proteomes" id="UP000006889">
    <property type="component" value="Chromosome"/>
</dbReference>
<evidence type="ECO:0000313" key="10">
    <source>
        <dbReference type="EMBL" id="ADQ04879.1"/>
    </source>
</evidence>
<dbReference type="InterPro" id="IPR052170">
    <property type="entry name" value="M29_Exopeptidase"/>
</dbReference>
<sequence>MKNKKIERGVLNLTDERLKLLAKNLIEYSVELKEGENILIELIGQEIELAKELVKLSYSKGAKPFLWLKHPTLLRTLLLNATEQQIEMIAQNERDLMEKMDAYIGIRSSPNPFELSDVPDEKMNLYQRIWFHKVHGEVRVPKTKWCILRYPNYSMAQQAKMSLEEFENFYFNVCNLDYCKMSKAMDALVELMQNTDEVRIVAKDTDLRFSIKGMKAVKCDGHMNIPDGEVYTAPVKDSVNGYITYNTPSNYAGFKFENIRFEFKDGKIVKATANNTEKLNKILDTDEGARYIGEFSFGLNPYITKPMEDTLFDEKIAGSIHFTPGNAYEDADNGNRSAVHWDIVLIQTPEYGGGEIYFDGKLIRKDGRFVIKELEGLNPENLK</sequence>
<comment type="cofactor">
    <cofactor evidence="1">
        <name>Co(2+)</name>
        <dbReference type="ChEBI" id="CHEBI:48828"/>
    </cofactor>
</comment>
<dbReference type="PANTHER" id="PTHR34448">
    <property type="entry name" value="AMINOPEPTIDASE"/>
    <property type="match status" value="1"/>
</dbReference>
<name>E4Q2D7_CALOW</name>
<dbReference type="GO" id="GO:0004177">
    <property type="term" value="F:aminopeptidase activity"/>
    <property type="evidence" value="ECO:0007669"/>
    <property type="project" value="UniProtKB-KW"/>
</dbReference>
<evidence type="ECO:0000256" key="3">
    <source>
        <dbReference type="ARBA" id="ARBA00001947"/>
    </source>
</evidence>
<dbReference type="STRING" id="632518.Calow_1322"/>
<gene>
    <name evidence="10" type="ordered locus">Calow_1322</name>
</gene>
<keyword evidence="5 10" id="KW-0031">Aminopeptidase</keyword>
<dbReference type="InterPro" id="IPR035097">
    <property type="entry name" value="M29_N-terminal"/>
</dbReference>
<comment type="cofactor">
    <cofactor evidence="2">
        <name>Mg(2+)</name>
        <dbReference type="ChEBI" id="CHEBI:18420"/>
    </cofactor>
</comment>
<dbReference type="InterPro" id="IPR000787">
    <property type="entry name" value="Peptidase_M29"/>
</dbReference>
<evidence type="ECO:0000256" key="8">
    <source>
        <dbReference type="ARBA" id="ARBA00022801"/>
    </source>
</evidence>
<evidence type="ECO:0000256" key="7">
    <source>
        <dbReference type="ARBA" id="ARBA00022723"/>
    </source>
</evidence>
<keyword evidence="7" id="KW-0479">Metal-binding</keyword>
<evidence type="ECO:0000256" key="1">
    <source>
        <dbReference type="ARBA" id="ARBA00001941"/>
    </source>
</evidence>
<protein>
    <submittedName>
        <fullName evidence="10">Peptidase M29 aminopeptidase II</fullName>
    </submittedName>
</protein>
<dbReference type="KEGG" id="cow:Calow_1322"/>
<reference evidence="10 11" key="2">
    <citation type="journal article" date="2011" name="J. Bacteriol.">
        <title>Complete genome sequences for the anaerobic, extremely thermophilic plant biomass-degrading bacteria Caldicellulosiruptor hydrothermalis, Caldicellulosiruptor kristjanssonii, Caldicellulosiruptor kronotskyensis, Caldicellulosiruptor owensenis, and Caldicellulosiruptor lactoaceticus.</title>
        <authorList>
            <person name="Blumer-Schuette S.E."/>
            <person name="Ozdemir I."/>
            <person name="Mistry D."/>
            <person name="Lucas S."/>
            <person name="Lapidus A."/>
            <person name="Cheng J.F."/>
            <person name="Goodwin L.A."/>
            <person name="Pitluck S."/>
            <person name="Land M.L."/>
            <person name="Hauser L.J."/>
            <person name="Woyke T."/>
            <person name="Mikhailova N."/>
            <person name="Pati A."/>
            <person name="Kyrpides N.C."/>
            <person name="Ivanova N."/>
            <person name="Detter J.C."/>
            <person name="Walston-Davenport K."/>
            <person name="Han S."/>
            <person name="Adams M.W."/>
            <person name="Kelly R.M."/>
        </authorList>
    </citation>
    <scope>NUCLEOTIDE SEQUENCE [LARGE SCALE GENOMIC DNA]</scope>
    <source>
        <strain evidence="11">ATCC 700167 / DSM 13100 / OL</strain>
    </source>
</reference>
<evidence type="ECO:0000256" key="9">
    <source>
        <dbReference type="ARBA" id="ARBA00023049"/>
    </source>
</evidence>
<evidence type="ECO:0000313" key="11">
    <source>
        <dbReference type="Proteomes" id="UP000006889"/>
    </source>
</evidence>
<evidence type="ECO:0000256" key="2">
    <source>
        <dbReference type="ARBA" id="ARBA00001946"/>
    </source>
</evidence>
<reference key="1">
    <citation type="submission" date="2010-09" db="EMBL/GenBank/DDBJ databases">
        <title>Complete sequence of Caldicellulosiruptor owensensis OL.</title>
        <authorList>
            <consortium name="US DOE Joint Genome Institute"/>
            <person name="Lucas S."/>
            <person name="Copeland A."/>
            <person name="Lapidus A."/>
            <person name="Cheng J.-F."/>
            <person name="Bruce D."/>
            <person name="Goodwin L."/>
            <person name="Pitluck S."/>
            <person name="Davenport K."/>
            <person name="Detter J.C."/>
            <person name="Han C."/>
            <person name="Tapia R."/>
            <person name="Land M."/>
            <person name="Hauser L."/>
            <person name="Chang Y.-J."/>
            <person name="Jeffries C."/>
            <person name="Kyrpides N."/>
            <person name="Ivanova N."/>
            <person name="Mikhailova N."/>
            <person name="Blumer-Schuette S.E."/>
            <person name="Kelly R.M."/>
            <person name="Woyke T."/>
        </authorList>
    </citation>
    <scope>NUCLEOTIDE SEQUENCE</scope>
    <source>
        <strain>OL</strain>
    </source>
</reference>
<dbReference type="Pfam" id="PF02073">
    <property type="entry name" value="Peptidase_M29"/>
    <property type="match status" value="1"/>
</dbReference>
<dbReference type="HOGENOM" id="CLU_057697_0_0_9"/>
<dbReference type="Gene3D" id="3.40.1830.10">
    <property type="entry name" value="Thermophilic metalloprotease (M29)"/>
    <property type="match status" value="1"/>
</dbReference>
<comment type="similarity">
    <text evidence="4">Belongs to the peptidase M29 family.</text>
</comment>